<evidence type="ECO:0000259" key="10">
    <source>
        <dbReference type="PROSITE" id="PS51194"/>
    </source>
</evidence>
<protein>
    <recommendedName>
        <fullName evidence="1">RNA helicase</fullName>
        <ecNumber evidence="1">3.6.4.13</ecNumber>
    </recommendedName>
</protein>
<dbReference type="Pfam" id="PF07717">
    <property type="entry name" value="OB_NTP_bind"/>
    <property type="match status" value="1"/>
</dbReference>
<dbReference type="InterPro" id="IPR056890">
    <property type="entry name" value="UBA_DHX29-like"/>
</dbReference>
<dbReference type="PROSITE" id="PS51192">
    <property type="entry name" value="HELICASE_ATP_BIND_1"/>
    <property type="match status" value="1"/>
</dbReference>
<dbReference type="Gene3D" id="3.40.50.300">
    <property type="entry name" value="P-loop containing nucleotide triphosphate hydrolases"/>
    <property type="match status" value="2"/>
</dbReference>
<dbReference type="GO" id="GO:0016787">
    <property type="term" value="F:hydrolase activity"/>
    <property type="evidence" value="ECO:0007669"/>
    <property type="project" value="UniProtKB-KW"/>
</dbReference>
<feature type="compositionally biased region" description="Polar residues" evidence="8">
    <location>
        <begin position="50"/>
        <end position="60"/>
    </location>
</feature>
<keyword evidence="7" id="KW-0175">Coiled coil</keyword>
<dbReference type="FunFam" id="1.20.120.1080:FF:000002">
    <property type="entry name" value="Putative ATP-dependent RNA helicase DHX36"/>
    <property type="match status" value="1"/>
</dbReference>
<proteinExistence type="predicted"/>
<keyword evidence="5" id="KW-0067">ATP-binding</keyword>
<evidence type="ECO:0000256" key="1">
    <source>
        <dbReference type="ARBA" id="ARBA00012552"/>
    </source>
</evidence>
<sequence>MGKKKLSLKPVSRGFATTSVASKKVEKPTQDAQTTTEPPASTSSAGPSDLTGQDNEQATSHAKAEDWETEKSEDELKIQGLVDRLHDKAEKEVARVIKAVEFDQRLAKTWPSLEINQNIRDRVLELALEDDQKAPPGERSFFPAGSIGEMDKKYSRIFVAYHVLAQLGFTEERITQCISEGLKEGDGWEEALDWMWLHLDEDECLSRGAFAKKQDVLLSEPDEPLLELAPGPDLETAPPPAKPEPVTVSISEDTDNKPTATHSSLFASLEESDSADSDSDIDHSASKQNELWASLMLQLDNLRIDAGGQKKGKKGKSSGVILETTEMRNLKDRITKVEKEYMFSRKDADVILKSLKAQRDAAALEERLRGKPRPSDTPIQPVVDVLAQSNEEGSDACDDEAGLFGNMLDEPEPSIAPSSTDANTSITVRSMPIPKQFAFGGNTPKALLKISLAKTAKQVVISYVPLSGHSRAARAGLEIRWSPTRRRVWRMDDRACDDMAEAENYVSTLALSALTSTGDIGAINWRSMPAAYKDLWEELEAAKKEKDDMEKRRVWAKIRDIVEGKTQTPPTQAPNDSTAKPEAAVSEAVRQRPGTMDEKLQSAFEARVASTAYQKMRRQRDFLPIASFREQIISTLGSSQIMVLSGETGCGKSTQLPSFILEDQLAKGKPCKIFVTEPRRISAISLAQRVSQELGDAPGTMGTNSSLVGYSIRLEAKVSSATRLAFVTNGIALRMLESGSSARGTAFDEVTHIIVDEVHERSIESDFLLIVLKSLVEQRKDLKVILMSATLDAEKLSGFFGGCPYLAVPGRTFPVQVNYLEDAVEAAEWHIDETSSYAIRPRNAKAGVRQLEWTEESAKPDDADSDDEEEADPTKLSATKYSARTVSTVNLLDSRQIPFELIVRLLEKICFESREMQQFSAATLVFMPGLAEIRRLNDMLLGHPAFGSADFVVYLLHSTISSEGQSAVFDIPPEGVRKIVISTNIAETGVTIPDITCVIDSGKHREMSSEGDGQVVSKRDSPSISSLRLDTTHRCLAEHPVPEMLRLSLQDLALRIKILKIKLGNSIEDVLSRALDPPSSINIQRAIAALVEVKALTSSEEITPMGRLLSKLPMDVHLGKFLLVAALFKCLDPALTIAATLNSKSPFITPFGFEGAAEAAKRAFAVGNSDFLTIVNVFDSWRRASDNHNFVRTFCKRNFVSQQNLQQIEELRQQLLAYLIDSSFVEASPQERQAISQARFSRGVRTRFVSVPSSLNVNADNAQILGGALASGLYPKILSLEGGVVKTIINQQPVAIHPSSINFRTPKSEFGTNYLTYFTIMQSKRLYAWETGPVDDRALALLCGDQADFRLSASSLQIDRKIRYQIDPKTALAIKGLRDNFASAMSTRLRGRPLGVRQEKWFEMGLECLKRGLWDNEEQVVGVL</sequence>
<dbReference type="InterPro" id="IPR014001">
    <property type="entry name" value="Helicase_ATP-bd"/>
</dbReference>
<evidence type="ECO:0000256" key="5">
    <source>
        <dbReference type="ARBA" id="ARBA00022840"/>
    </source>
</evidence>
<evidence type="ECO:0000256" key="8">
    <source>
        <dbReference type="SAM" id="MobiDB-lite"/>
    </source>
</evidence>
<dbReference type="InterPro" id="IPR027417">
    <property type="entry name" value="P-loop_NTPase"/>
</dbReference>
<feature type="compositionally biased region" description="Basic and acidic residues" evidence="8">
    <location>
        <begin position="62"/>
        <end position="73"/>
    </location>
</feature>
<feature type="compositionally biased region" description="Low complexity" evidence="8">
    <location>
        <begin position="32"/>
        <end position="48"/>
    </location>
</feature>
<dbReference type="PROSITE" id="PS51194">
    <property type="entry name" value="HELICASE_CTER"/>
    <property type="match status" value="1"/>
</dbReference>
<feature type="region of interest" description="Disordered" evidence="8">
    <location>
        <begin position="850"/>
        <end position="877"/>
    </location>
</feature>
<evidence type="ECO:0000313" key="12">
    <source>
        <dbReference type="Proteomes" id="UP001182556"/>
    </source>
</evidence>
<dbReference type="EC" id="3.6.4.13" evidence="1"/>
<dbReference type="GO" id="GO:0003723">
    <property type="term" value="F:RNA binding"/>
    <property type="evidence" value="ECO:0007669"/>
    <property type="project" value="TreeGrafter"/>
</dbReference>
<dbReference type="InterPro" id="IPR001650">
    <property type="entry name" value="Helicase_C-like"/>
</dbReference>
<keyword evidence="12" id="KW-1185">Reference proteome</keyword>
<evidence type="ECO:0000256" key="6">
    <source>
        <dbReference type="ARBA" id="ARBA00047984"/>
    </source>
</evidence>
<evidence type="ECO:0000256" key="7">
    <source>
        <dbReference type="SAM" id="Coils"/>
    </source>
</evidence>
<dbReference type="GO" id="GO:0005524">
    <property type="term" value="F:ATP binding"/>
    <property type="evidence" value="ECO:0007669"/>
    <property type="project" value="UniProtKB-KW"/>
</dbReference>
<dbReference type="Pfam" id="PF24899">
    <property type="entry name" value="UBA_DHX29"/>
    <property type="match status" value="1"/>
</dbReference>
<evidence type="ECO:0000256" key="2">
    <source>
        <dbReference type="ARBA" id="ARBA00022741"/>
    </source>
</evidence>
<feature type="region of interest" description="Disordered" evidence="8">
    <location>
        <begin position="224"/>
        <end position="260"/>
    </location>
</feature>
<keyword evidence="4 11" id="KW-0347">Helicase</keyword>
<dbReference type="InterPro" id="IPR011709">
    <property type="entry name" value="DEAD-box_helicase_OB_fold"/>
</dbReference>
<feature type="compositionally biased region" description="Polar residues" evidence="8">
    <location>
        <begin position="565"/>
        <end position="578"/>
    </location>
</feature>
<dbReference type="SUPFAM" id="SSF52540">
    <property type="entry name" value="P-loop containing nucleoside triphosphate hydrolases"/>
    <property type="match status" value="1"/>
</dbReference>
<dbReference type="SMART" id="SM00487">
    <property type="entry name" value="DEXDc"/>
    <property type="match status" value="1"/>
</dbReference>
<dbReference type="InterPro" id="IPR007502">
    <property type="entry name" value="Helicase-assoc_dom"/>
</dbReference>
<evidence type="ECO:0000313" key="11">
    <source>
        <dbReference type="EMBL" id="KAK1924331.1"/>
    </source>
</evidence>
<dbReference type="GO" id="GO:0003724">
    <property type="term" value="F:RNA helicase activity"/>
    <property type="evidence" value="ECO:0007669"/>
    <property type="project" value="UniProtKB-EC"/>
</dbReference>
<dbReference type="Pfam" id="PF21010">
    <property type="entry name" value="HA2_C"/>
    <property type="match status" value="1"/>
</dbReference>
<dbReference type="CDD" id="cd17917">
    <property type="entry name" value="DEXHc_RHA-like"/>
    <property type="match status" value="1"/>
</dbReference>
<feature type="region of interest" description="Disordered" evidence="8">
    <location>
        <begin position="562"/>
        <end position="585"/>
    </location>
</feature>
<feature type="coiled-coil region" evidence="7">
    <location>
        <begin position="532"/>
        <end position="559"/>
    </location>
</feature>
<keyword evidence="3" id="KW-0378">Hydrolase</keyword>
<feature type="compositionally biased region" description="Low complexity" evidence="8">
    <location>
        <begin position="226"/>
        <end position="235"/>
    </location>
</feature>
<dbReference type="SMART" id="SM00490">
    <property type="entry name" value="HELICc"/>
    <property type="match status" value="1"/>
</dbReference>
<keyword evidence="2" id="KW-0547">Nucleotide-binding</keyword>
<comment type="catalytic activity">
    <reaction evidence="6">
        <text>ATP + H2O = ADP + phosphate + H(+)</text>
        <dbReference type="Rhea" id="RHEA:13065"/>
        <dbReference type="ChEBI" id="CHEBI:15377"/>
        <dbReference type="ChEBI" id="CHEBI:15378"/>
        <dbReference type="ChEBI" id="CHEBI:30616"/>
        <dbReference type="ChEBI" id="CHEBI:43474"/>
        <dbReference type="ChEBI" id="CHEBI:456216"/>
        <dbReference type="EC" id="3.6.4.13"/>
    </reaction>
</comment>
<gene>
    <name evidence="11" type="ORF">DB88DRAFT_505190</name>
</gene>
<comment type="caution">
    <text evidence="11">The sequence shown here is derived from an EMBL/GenBank/DDBJ whole genome shotgun (WGS) entry which is preliminary data.</text>
</comment>
<dbReference type="Pfam" id="PF00271">
    <property type="entry name" value="Helicase_C"/>
    <property type="match status" value="1"/>
</dbReference>
<feature type="region of interest" description="Disordered" evidence="8">
    <location>
        <begin position="1"/>
        <end position="73"/>
    </location>
</feature>
<dbReference type="PANTHER" id="PTHR18934:SF145">
    <property type="entry name" value="ATP-DEPENDENT RNA HELICASE DHX57-RELATED"/>
    <property type="match status" value="1"/>
</dbReference>
<dbReference type="FunFam" id="3.40.50.300:FF:000500">
    <property type="entry name" value="ATP-dependent RNA helicase DHX29"/>
    <property type="match status" value="1"/>
</dbReference>
<dbReference type="InterPro" id="IPR011545">
    <property type="entry name" value="DEAD/DEAH_box_helicase_dom"/>
</dbReference>
<feature type="domain" description="Helicase C-terminal" evidence="10">
    <location>
        <begin position="901"/>
        <end position="1060"/>
    </location>
</feature>
<evidence type="ECO:0000256" key="3">
    <source>
        <dbReference type="ARBA" id="ARBA00022801"/>
    </source>
</evidence>
<dbReference type="PANTHER" id="PTHR18934">
    <property type="entry name" value="ATP-DEPENDENT RNA HELICASE"/>
    <property type="match status" value="1"/>
</dbReference>
<dbReference type="Gene3D" id="1.20.120.1080">
    <property type="match status" value="1"/>
</dbReference>
<dbReference type="Pfam" id="PF00270">
    <property type="entry name" value="DEAD"/>
    <property type="match status" value="1"/>
</dbReference>
<name>A0AAD9CYB3_PAPLA</name>
<organism evidence="11 12">
    <name type="scientific">Papiliotrema laurentii</name>
    <name type="common">Cryptococcus laurentii</name>
    <dbReference type="NCBI Taxonomy" id="5418"/>
    <lineage>
        <taxon>Eukaryota</taxon>
        <taxon>Fungi</taxon>
        <taxon>Dikarya</taxon>
        <taxon>Basidiomycota</taxon>
        <taxon>Agaricomycotina</taxon>
        <taxon>Tremellomycetes</taxon>
        <taxon>Tremellales</taxon>
        <taxon>Rhynchogastremaceae</taxon>
        <taxon>Papiliotrema</taxon>
    </lineage>
</organism>
<accession>A0AAD9CYB3</accession>
<reference evidence="11" key="1">
    <citation type="submission" date="2023-02" db="EMBL/GenBank/DDBJ databases">
        <title>Identification and recombinant expression of a fungal hydrolase from Papiliotrema laurentii that hydrolyzes apple cutin and clears colloidal polyester polyurethane.</title>
        <authorList>
            <consortium name="DOE Joint Genome Institute"/>
            <person name="Roman V.A."/>
            <person name="Bojanowski C."/>
            <person name="Crable B.R."/>
            <person name="Wagner D.N."/>
            <person name="Hung C.S."/>
            <person name="Nadeau L.J."/>
            <person name="Schratz L."/>
            <person name="Haridas S."/>
            <person name="Pangilinan J."/>
            <person name="Lipzen A."/>
            <person name="Na H."/>
            <person name="Yan M."/>
            <person name="Ng V."/>
            <person name="Grigoriev I.V."/>
            <person name="Spatafora J.W."/>
            <person name="Barlow D."/>
            <person name="Biffinger J."/>
            <person name="Kelley-Loughnane N."/>
            <person name="Varaljay V.A."/>
            <person name="Crookes-Goodson W.J."/>
        </authorList>
    </citation>
    <scope>NUCLEOTIDE SEQUENCE</scope>
    <source>
        <strain evidence="11">5307AH</strain>
    </source>
</reference>
<dbReference type="CDD" id="cd18791">
    <property type="entry name" value="SF2_C_RHA"/>
    <property type="match status" value="1"/>
</dbReference>
<dbReference type="EMBL" id="JAODAN010000005">
    <property type="protein sequence ID" value="KAK1924331.1"/>
    <property type="molecule type" value="Genomic_DNA"/>
</dbReference>
<evidence type="ECO:0000259" key="9">
    <source>
        <dbReference type="PROSITE" id="PS51192"/>
    </source>
</evidence>
<feature type="domain" description="Helicase ATP-binding" evidence="9">
    <location>
        <begin position="633"/>
        <end position="809"/>
    </location>
</feature>
<dbReference type="SMART" id="SM00847">
    <property type="entry name" value="HA2"/>
    <property type="match status" value="1"/>
</dbReference>
<dbReference type="Proteomes" id="UP001182556">
    <property type="component" value="Unassembled WGS sequence"/>
</dbReference>
<evidence type="ECO:0000256" key="4">
    <source>
        <dbReference type="ARBA" id="ARBA00022806"/>
    </source>
</evidence>